<dbReference type="OrthoDB" id="28313at2157"/>
<gene>
    <name evidence="11" type="ORF">HFC64_07370</name>
    <name evidence="12" type="ORF">SSOP1_2533</name>
    <name evidence="3" type="ORF">SULA_0205</name>
    <name evidence="1" type="ORF">SULB_0206</name>
    <name evidence="2" type="ORF">SULC_0205</name>
    <name evidence="4" type="ORF">SULG_01040</name>
    <name evidence="5" type="ORF">SULH_01040</name>
    <name evidence="6" type="ORF">SULI_01040</name>
    <name evidence="7" type="ORF">SULM_01040</name>
    <name evidence="8" type="ORF">SULN_01040</name>
    <name evidence="9" type="ORF">SULO_01050</name>
    <name evidence="10" type="ORF">SULZ_01060</name>
</gene>
<dbReference type="PANTHER" id="PTHR42967:SF1">
    <property type="entry name" value="MBL FOLD METALLO-HYDROLASE"/>
    <property type="match status" value="1"/>
</dbReference>
<dbReference type="EMBL" id="CP033241">
    <property type="protein sequence ID" value="AZF82840.1"/>
    <property type="molecule type" value="Genomic_DNA"/>
</dbReference>
<evidence type="ECO:0000313" key="24">
    <source>
        <dbReference type="Proteomes" id="UP000594632"/>
    </source>
</evidence>
<sequence>MVLKYFGHSCVLIDDRILIDPHDGGSIGLPKPDIKKVDLILVTHDHYDHNAYQIFEYKDVKINFYGSLTYSNYTIKGIKSYHDKYNGKLRGENSIYVLQRSDGKKIVHLGDLGHLLEENTYKELYGADVLLIPIGGVITINFKEALEIINKISPKIIIPIHYWIKGHYMPLDPPEEFLANLKYEIRRIDLKNNLIDENVEESKKVVYALSY</sequence>
<name>A0A0E3K7J9_SACSO</name>
<dbReference type="EMBL" id="CP033235">
    <property type="protein sequence ID" value="AZF67158.1"/>
    <property type="molecule type" value="Genomic_DNA"/>
</dbReference>
<dbReference type="Proteomes" id="UP000076770">
    <property type="component" value="Chromosome i"/>
</dbReference>
<proteinExistence type="predicted"/>
<dbReference type="Proteomes" id="UP000275843">
    <property type="component" value="Chromosome"/>
</dbReference>
<dbReference type="Pfam" id="PF13483">
    <property type="entry name" value="Lactamase_B_3"/>
    <property type="match status" value="1"/>
</dbReference>
<evidence type="ECO:0000313" key="16">
    <source>
        <dbReference type="Proteomes" id="UP000076770"/>
    </source>
</evidence>
<evidence type="ECO:0000313" key="8">
    <source>
        <dbReference type="EMBL" id="AZF77625.1"/>
    </source>
</evidence>
<dbReference type="Proteomes" id="UP000282269">
    <property type="component" value="Chromosome"/>
</dbReference>
<evidence type="ECO:0000313" key="2">
    <source>
        <dbReference type="EMBL" id="AKA75345.1"/>
    </source>
</evidence>
<reference evidence="17 18" key="4">
    <citation type="journal article" date="2018" name="Proc. Natl. Acad. Sci. U.S.A.">
        <title>Nonmutational mechanism of inheritance in the Archaeon Sulfolobus solfataricus.</title>
        <authorList>
            <person name="Payne S."/>
            <person name="McCarthy S."/>
            <person name="Johnson T."/>
            <person name="North E."/>
            <person name="Blum P."/>
        </authorList>
    </citation>
    <scope>NUCLEOTIDE SEQUENCE [LARGE SCALE GENOMIC DNA]</scope>
    <source>
        <strain evidence="5 17">SARC-H</strain>
        <strain evidence="6 21">SARC-I</strain>
        <strain evidence="8 22">SARC-N</strain>
        <strain evidence="9 23">SARC-O</strain>
        <strain evidence="10 18">SUL120</strain>
        <strain evidence="4 19">SULG</strain>
        <strain evidence="7 20">SULM</strain>
    </source>
</reference>
<dbReference type="EMBL" id="CP011057">
    <property type="protein sequence ID" value="AKA78037.1"/>
    <property type="molecule type" value="Genomic_DNA"/>
</dbReference>
<dbReference type="AlphaFoldDB" id="A0A0E3K7J9"/>
<dbReference type="Proteomes" id="UP000269431">
    <property type="component" value="Chromosome"/>
</dbReference>
<evidence type="ECO:0000313" key="11">
    <source>
        <dbReference type="EMBL" id="QPG49666.1"/>
    </source>
</evidence>
<reference evidence="16" key="3">
    <citation type="submission" date="2016-04" db="EMBL/GenBank/DDBJ databases">
        <authorList>
            <person name="Shah S.A."/>
            <person name="Garrett R.A."/>
        </authorList>
    </citation>
    <scope>NUCLEOTIDE SEQUENCE [LARGE SCALE GENOMIC DNA]</scope>
    <source>
        <strain evidence="16">ATCC 35091 / DSM 1616 / JCM 8930 / NBRC 15331 / P1</strain>
    </source>
</reference>
<dbReference type="GeneID" id="1453880"/>
<dbReference type="KEGG" id="ssof:SULC_0205"/>
<dbReference type="Proteomes" id="UP000033085">
    <property type="component" value="Chromosome"/>
</dbReference>
<dbReference type="EMBL" id="CP033240">
    <property type="protein sequence ID" value="AZF80232.1"/>
    <property type="molecule type" value="Genomic_DNA"/>
</dbReference>
<dbReference type="KEGG" id="ssol:SULB_0206"/>
<dbReference type="SUPFAM" id="SSF56281">
    <property type="entry name" value="Metallo-hydrolase/oxidoreductase"/>
    <property type="match status" value="1"/>
</dbReference>
<dbReference type="Proteomes" id="UP000594632">
    <property type="component" value="Chromosome"/>
</dbReference>
<evidence type="ECO:0000313" key="4">
    <source>
        <dbReference type="EMBL" id="AZF67158.1"/>
    </source>
</evidence>
<evidence type="ECO:0000313" key="6">
    <source>
        <dbReference type="EMBL" id="AZF72398.1"/>
    </source>
</evidence>
<evidence type="ECO:0000313" key="3">
    <source>
        <dbReference type="EMBL" id="AKA78037.1"/>
    </source>
</evidence>
<organism evidence="2 13">
    <name type="scientific">Saccharolobus solfataricus</name>
    <name type="common">Sulfolobus solfataricus</name>
    <dbReference type="NCBI Taxonomy" id="2287"/>
    <lineage>
        <taxon>Archaea</taxon>
        <taxon>Thermoproteota</taxon>
        <taxon>Thermoprotei</taxon>
        <taxon>Sulfolobales</taxon>
        <taxon>Sulfolobaceae</taxon>
        <taxon>Saccharolobus</taxon>
    </lineage>
</organism>
<dbReference type="Proteomes" id="UP000033057">
    <property type="component" value="Chromosome"/>
</dbReference>
<evidence type="ECO:0000313" key="19">
    <source>
        <dbReference type="Proteomes" id="UP000273194"/>
    </source>
</evidence>
<dbReference type="Proteomes" id="UP000267993">
    <property type="component" value="Chromosome"/>
</dbReference>
<evidence type="ECO:0000313" key="13">
    <source>
        <dbReference type="Proteomes" id="UP000033057"/>
    </source>
</evidence>
<dbReference type="PATRIC" id="fig|2287.6.peg.213"/>
<dbReference type="PANTHER" id="PTHR42967">
    <property type="entry name" value="METAL DEPENDENT HYDROLASE"/>
    <property type="match status" value="1"/>
</dbReference>
<reference evidence="12" key="2">
    <citation type="submission" date="2016-04" db="EMBL/GenBank/DDBJ databases">
        <authorList>
            <person name="Evans L.H."/>
            <person name="Alamgir A."/>
            <person name="Owens N."/>
            <person name="Weber N.D."/>
            <person name="Virtaneva K."/>
            <person name="Barbian K."/>
            <person name="Babar A."/>
            <person name="Rosenke K."/>
        </authorList>
    </citation>
    <scope>NUCLEOTIDE SEQUENCE</scope>
    <source>
        <strain evidence="12">P1</strain>
    </source>
</reference>
<accession>A0A0E3K7J9</accession>
<dbReference type="KEGG" id="ssoa:SULA_0205"/>
<dbReference type="Gene3D" id="3.60.15.10">
    <property type="entry name" value="Ribonuclease Z/Hydroxyacylglutathione hydrolase-like"/>
    <property type="match status" value="1"/>
</dbReference>
<dbReference type="EMBL" id="CP033237">
    <property type="protein sequence ID" value="AZF72398.1"/>
    <property type="molecule type" value="Genomic_DNA"/>
</dbReference>
<dbReference type="Proteomes" id="UP000278715">
    <property type="component" value="Chromosome"/>
</dbReference>
<dbReference type="InterPro" id="IPR036866">
    <property type="entry name" value="RibonucZ/Hydroxyglut_hydro"/>
</dbReference>
<evidence type="ECO:0000313" key="23">
    <source>
        <dbReference type="Proteomes" id="UP000282269"/>
    </source>
</evidence>
<evidence type="ECO:0000313" key="9">
    <source>
        <dbReference type="EMBL" id="AZF80232.1"/>
    </source>
</evidence>
<dbReference type="Proteomes" id="UP000273443">
    <property type="component" value="Chromosome"/>
</dbReference>
<evidence type="ECO:0000313" key="12">
    <source>
        <dbReference type="EMBL" id="SAI86087.1"/>
    </source>
</evidence>
<dbReference type="Proteomes" id="UP000273194">
    <property type="component" value="Chromosome"/>
</dbReference>
<evidence type="ECO:0000313" key="10">
    <source>
        <dbReference type="EMBL" id="AZF82840.1"/>
    </source>
</evidence>
<evidence type="ECO:0000313" key="15">
    <source>
        <dbReference type="Proteomes" id="UP000033106"/>
    </source>
</evidence>
<reference evidence="2" key="5">
    <citation type="submission" date="2018-10" db="EMBL/GenBank/DDBJ databases">
        <authorList>
            <person name="McCarthy S."/>
            <person name="Gradnigo J."/>
            <person name="Johnson T."/>
            <person name="Payne S."/>
            <person name="Lipzen A."/>
            <person name="Schackwitz W."/>
            <person name="Martin J."/>
            <person name="Moriyama E."/>
            <person name="Blum P."/>
        </authorList>
    </citation>
    <scope>NUCLEOTIDE SEQUENCE</scope>
    <source>
        <strain evidence="1">SARC-B</strain>
        <strain evidence="2">SARC-C</strain>
        <strain evidence="3">SULA</strain>
    </source>
</reference>
<dbReference type="EMBL" id="CP050869">
    <property type="protein sequence ID" value="QPG49666.1"/>
    <property type="molecule type" value="Genomic_DNA"/>
</dbReference>
<reference evidence="11 24" key="6">
    <citation type="journal article" date="2020" name="Nat. Commun.">
        <title>The structures of two archaeal type IV pili illuminate evolutionary relationships.</title>
        <authorList>
            <person name="Wang F."/>
            <person name="Baquero D.P."/>
            <person name="Su Z."/>
            <person name="Beltran L.C."/>
            <person name="Prangishvili D."/>
            <person name="Krupovic M."/>
            <person name="Egelman E.H."/>
        </authorList>
    </citation>
    <scope>NUCLEOTIDE SEQUENCE [LARGE SCALE GENOMIC DNA]</scope>
    <source>
        <strain evidence="11 24">POZ149</strain>
    </source>
</reference>
<evidence type="ECO:0000313" key="14">
    <source>
        <dbReference type="Proteomes" id="UP000033085"/>
    </source>
</evidence>
<dbReference type="RefSeq" id="WP_009989427.1">
    <property type="nucleotide sequence ID" value="NZ_CP011055.2"/>
</dbReference>
<dbReference type="EMBL" id="CP033236">
    <property type="protein sequence ID" value="AZF69778.1"/>
    <property type="molecule type" value="Genomic_DNA"/>
</dbReference>
<dbReference type="EMBL" id="CP011055">
    <property type="protein sequence ID" value="AKA72645.1"/>
    <property type="molecule type" value="Genomic_DNA"/>
</dbReference>
<dbReference type="EMBL" id="LT549890">
    <property type="protein sequence ID" value="SAI86087.1"/>
    <property type="molecule type" value="Genomic_DNA"/>
</dbReference>
<evidence type="ECO:0000313" key="7">
    <source>
        <dbReference type="EMBL" id="AZF75017.1"/>
    </source>
</evidence>
<dbReference type="EMBL" id="CP011056">
    <property type="protein sequence ID" value="AKA75345.1"/>
    <property type="molecule type" value="Genomic_DNA"/>
</dbReference>
<protein>
    <submittedName>
        <fullName evidence="2 11">Hydrolase</fullName>
    </submittedName>
</protein>
<evidence type="ECO:0000313" key="22">
    <source>
        <dbReference type="Proteomes" id="UP000278715"/>
    </source>
</evidence>
<evidence type="ECO:0000313" key="21">
    <source>
        <dbReference type="Proteomes" id="UP000275843"/>
    </source>
</evidence>
<dbReference type="GO" id="GO:0016787">
    <property type="term" value="F:hydrolase activity"/>
    <property type="evidence" value="ECO:0007669"/>
    <property type="project" value="UniProtKB-KW"/>
</dbReference>
<evidence type="ECO:0000313" key="1">
    <source>
        <dbReference type="EMBL" id="AKA72645.1"/>
    </source>
</evidence>
<dbReference type="EMBL" id="CP033238">
    <property type="protein sequence ID" value="AZF75017.1"/>
    <property type="molecule type" value="Genomic_DNA"/>
</dbReference>
<dbReference type="EMBL" id="CP033239">
    <property type="protein sequence ID" value="AZF77625.1"/>
    <property type="molecule type" value="Genomic_DNA"/>
</dbReference>
<evidence type="ECO:0000313" key="5">
    <source>
        <dbReference type="EMBL" id="AZF69778.1"/>
    </source>
</evidence>
<dbReference type="OMA" id="IIPMHYK"/>
<evidence type="ECO:0000313" key="20">
    <source>
        <dbReference type="Proteomes" id="UP000273443"/>
    </source>
</evidence>
<keyword evidence="2" id="KW-0378">Hydrolase</keyword>
<dbReference type="GeneID" id="44128128"/>
<evidence type="ECO:0000313" key="18">
    <source>
        <dbReference type="Proteomes" id="UP000269431"/>
    </source>
</evidence>
<evidence type="ECO:0000313" key="17">
    <source>
        <dbReference type="Proteomes" id="UP000267993"/>
    </source>
</evidence>
<reference evidence="13 14" key="1">
    <citation type="journal article" date="2015" name="Genome Announc.">
        <title>Complete Genome Sequence of Sulfolobus solfataricus Strain 98/2 and Evolved Derivatives.</title>
        <authorList>
            <person name="McCarthy S."/>
            <person name="Gradnigo J."/>
            <person name="Johnson T."/>
            <person name="Payne S."/>
            <person name="Lipzen A."/>
            <person name="Martin J."/>
            <person name="Schackwitz W."/>
            <person name="Moriyama E."/>
            <person name="Blum P."/>
        </authorList>
    </citation>
    <scope>NUCLEOTIDE SEQUENCE [LARGE SCALE GENOMIC DNA]</scope>
    <source>
        <strain evidence="13">98/2 SULC</strain>
        <strain evidence="1">SARC-B</strain>
        <strain evidence="2">SARC-C</strain>
        <strain evidence="3 15">SULA</strain>
        <strain evidence="14">SULB</strain>
    </source>
</reference>
<dbReference type="Proteomes" id="UP000033106">
    <property type="component" value="Chromosome"/>
</dbReference>